<keyword evidence="3" id="KW-1185">Reference proteome</keyword>
<organism evidence="2 3">
    <name type="scientific">Didymella heteroderae</name>
    <dbReference type="NCBI Taxonomy" id="1769908"/>
    <lineage>
        <taxon>Eukaryota</taxon>
        <taxon>Fungi</taxon>
        <taxon>Dikarya</taxon>
        <taxon>Ascomycota</taxon>
        <taxon>Pezizomycotina</taxon>
        <taxon>Dothideomycetes</taxon>
        <taxon>Pleosporomycetidae</taxon>
        <taxon>Pleosporales</taxon>
        <taxon>Pleosporineae</taxon>
        <taxon>Didymellaceae</taxon>
        <taxon>Didymella</taxon>
    </lineage>
</organism>
<dbReference type="PANTHER" id="PTHR24148">
    <property type="entry name" value="ANKYRIN REPEAT DOMAIN-CONTAINING PROTEIN 39 HOMOLOG-RELATED"/>
    <property type="match status" value="1"/>
</dbReference>
<sequence length="188" mass="21264">MTLMSHVIQADSSYHGQALKAGEIRLLTIFWTTSDEYELRTQCHELNENLEFDAVSYVWGTEPASIPVKCNDATLYITPTAFEMLGYLYLFKPDPEYPIWVDAICIDQGDADEKAVQVPLMHRIYSKARRVVIWAGLSTSEIDVLMTELGSTAEPWHSEPAISDIEQRWPSDFGALGPFWTGLTQLCL</sequence>
<dbReference type="Proteomes" id="UP000758155">
    <property type="component" value="Unassembled WGS sequence"/>
</dbReference>
<comment type="caution">
    <text evidence="2">The sequence shown here is derived from an EMBL/GenBank/DDBJ whole genome shotgun (WGS) entry which is preliminary data.</text>
</comment>
<dbReference type="AlphaFoldDB" id="A0A9P5C1S2"/>
<proteinExistence type="predicted"/>
<dbReference type="InterPro" id="IPR052895">
    <property type="entry name" value="HetReg/Transcr_Mod"/>
</dbReference>
<name>A0A9P5C1S2_9PLEO</name>
<evidence type="ECO:0000313" key="3">
    <source>
        <dbReference type="Proteomes" id="UP000758155"/>
    </source>
</evidence>
<evidence type="ECO:0000313" key="2">
    <source>
        <dbReference type="EMBL" id="KAF3040698.1"/>
    </source>
</evidence>
<dbReference type="OrthoDB" id="2157530at2759"/>
<dbReference type="InterPro" id="IPR010730">
    <property type="entry name" value="HET"/>
</dbReference>
<dbReference type="Pfam" id="PF06985">
    <property type="entry name" value="HET"/>
    <property type="match status" value="1"/>
</dbReference>
<dbReference type="PANTHER" id="PTHR24148:SF77">
    <property type="entry name" value="HETEROKARYON INCOMPATIBILITY DOMAIN-CONTAINING PROTEIN"/>
    <property type="match status" value="1"/>
</dbReference>
<evidence type="ECO:0000259" key="1">
    <source>
        <dbReference type="Pfam" id="PF06985"/>
    </source>
</evidence>
<accession>A0A9P5C1S2</accession>
<dbReference type="EMBL" id="SWKV01000024">
    <property type="protein sequence ID" value="KAF3040698.1"/>
    <property type="molecule type" value="Genomic_DNA"/>
</dbReference>
<feature type="domain" description="Heterokaryon incompatibility" evidence="1">
    <location>
        <begin position="52"/>
        <end position="159"/>
    </location>
</feature>
<gene>
    <name evidence="2" type="ORF">E8E12_005742</name>
</gene>
<reference evidence="2" key="1">
    <citation type="submission" date="2019-04" db="EMBL/GenBank/DDBJ databases">
        <title>Sequencing of skin fungus with MAO and IRED activity.</title>
        <authorList>
            <person name="Marsaioli A.J."/>
            <person name="Bonatto J.M.C."/>
            <person name="Reis Junior O."/>
        </authorList>
    </citation>
    <scope>NUCLEOTIDE SEQUENCE</scope>
    <source>
        <strain evidence="2">28M1</strain>
    </source>
</reference>
<protein>
    <recommendedName>
        <fullName evidence="1">Heterokaryon incompatibility domain-containing protein</fullName>
    </recommendedName>
</protein>